<dbReference type="InterPro" id="IPR043502">
    <property type="entry name" value="DNA/RNA_pol_sf"/>
</dbReference>
<protein>
    <submittedName>
        <fullName evidence="3">Reverse transcriptase domain-containing protein</fullName>
    </submittedName>
</protein>
<reference evidence="4" key="1">
    <citation type="submission" date="2010-08" db="EMBL/GenBank/DDBJ databases">
        <authorList>
            <consortium name="Caenorhabditis japonica Sequencing Consortium"/>
            <person name="Wilson R.K."/>
        </authorList>
    </citation>
    <scope>NUCLEOTIDE SEQUENCE [LARGE SCALE GENOMIC DNA]</scope>
    <source>
        <strain evidence="4">DF5081</strain>
    </source>
</reference>
<accession>A0A8R1E3T5</accession>
<evidence type="ECO:0000259" key="2">
    <source>
        <dbReference type="PROSITE" id="PS50878"/>
    </source>
</evidence>
<dbReference type="Proteomes" id="UP000005237">
    <property type="component" value="Unassembled WGS sequence"/>
</dbReference>
<feature type="compositionally biased region" description="Polar residues" evidence="1">
    <location>
        <begin position="182"/>
        <end position="192"/>
    </location>
</feature>
<dbReference type="InterPro" id="IPR043128">
    <property type="entry name" value="Rev_trsase/Diguanyl_cyclase"/>
</dbReference>
<evidence type="ECO:0000313" key="4">
    <source>
        <dbReference type="Proteomes" id="UP000005237"/>
    </source>
</evidence>
<feature type="domain" description="Reverse transcriptase" evidence="2">
    <location>
        <begin position="189"/>
        <end position="476"/>
    </location>
</feature>
<dbReference type="PANTHER" id="PTHR35450:SF2">
    <property type="entry name" value="REVERSE TRANSCRIPTASE DOMAIN-CONTAINING PROTEIN"/>
    <property type="match status" value="1"/>
</dbReference>
<feature type="region of interest" description="Disordered" evidence="1">
    <location>
        <begin position="165"/>
        <end position="192"/>
    </location>
</feature>
<proteinExistence type="predicted"/>
<dbReference type="EnsemblMetazoa" id="CJA17931.1">
    <property type="protein sequence ID" value="CJA17931.1"/>
    <property type="gene ID" value="WBGene00137135"/>
</dbReference>
<dbReference type="AlphaFoldDB" id="A0A8R1E3T5"/>
<dbReference type="Gene3D" id="3.30.70.270">
    <property type="match status" value="1"/>
</dbReference>
<sequence>MVPSPKNSEKEISTELLDAQEAGEELKSDPKAENPGNQSQKADSKKGKLNETERAAIPKLMAIKLKTPPKVEPVRRNPEKGENYQKGQPNKKRQIPTGKPDELVKKVREWFEIQFQAYFEDGKSFQRLEWLTGLLTAAIHKASAGDEQAVGKIIKRCPPLEIEEGEMATQTETKQKPKNQKSTKGANSSSSIREAYAENRARTFNKIIGQDDKYCEIPIEKIEKFFENTTSNTNVPTKTLARITSDLPKLEIGSWIEEEFKEKEVAEALQKTKDTAPGVDGLRTAIEAAKGTKKSLSIAWLDLTNAFGSVPHELIEATLIAYGFPGMVTEVIKDMYNGASIRVKTKNEKSKQILIKSGVKQGDPISPTLFNICLESVIRRYLKSADGHKCIGSNIKLLAFADDMAILSDSKTKLQQELQKMDDDCTPLNLIFKPAKCASLIIEWGKVQKDQKIKLKGQFIRSLAEQDTYKYLGVQTGIETRISAMHLMKKTVSELDKINCSELAPWQKLDAVKTFVLPRMTYMYANTVPKLSELKEFANITMRAIKVMQNIPVKGSPLEYVQLPIGKGGLGVACPKTTALITYLVSTMKKLWSTDDYIRKLHTDYLKMVAIKETKTKEVTLEDLASYLSDDKTVCKKAVGYNSFTRVREICRTLSKNKEALLSQLKIIENNGKLAILVQAVKDGKTKIFTNEHVNTLQKVLKKEINESPSAQIHNWKKSEKRSDGGKVSIGAHRFVHKARLNLLACNYNTWQDAATKQCRRCGHERETQWHILSSCPKSMGGKITERHDSVLKTVKEMIQTGSLKNWKLKLDHELPGSTRLRPDIYLRSPNGSEIILGDVTIPYEHRIEAMQTAWQKKIEQYEEGFKYLRSTGKKLTIVPIVVGALGSWWKPTTDSLVSLGIDKNTVKRAIPEICSTVLEYSKNIYWNHIFGDSYQKVPMFFGGEKPKGQSWKKVKPPEGKTASNHQPPGKVADYTVLRLKSPEMAQNNLNLSESALNHAQLGENQGQVASRNGLEQVPPPETARLRMDGKAARLMAGNSVGVLVDDLYPRAPTKRNPGKGKLEKVFTGLVIV</sequence>
<feature type="compositionally biased region" description="Basic and acidic residues" evidence="1">
    <location>
        <begin position="72"/>
        <end position="83"/>
    </location>
</feature>
<dbReference type="CDD" id="cd01650">
    <property type="entry name" value="RT_nLTR_like"/>
    <property type="match status" value="1"/>
</dbReference>
<feature type="region of interest" description="Disordered" evidence="1">
    <location>
        <begin position="947"/>
        <end position="971"/>
    </location>
</feature>
<feature type="compositionally biased region" description="Basic and acidic residues" evidence="1">
    <location>
        <begin position="42"/>
        <end position="56"/>
    </location>
</feature>
<evidence type="ECO:0000313" key="3">
    <source>
        <dbReference type="EnsemblMetazoa" id="CJA17931.1"/>
    </source>
</evidence>
<keyword evidence="4" id="KW-1185">Reference proteome</keyword>
<organism evidence="3 4">
    <name type="scientific">Caenorhabditis japonica</name>
    <dbReference type="NCBI Taxonomy" id="281687"/>
    <lineage>
        <taxon>Eukaryota</taxon>
        <taxon>Metazoa</taxon>
        <taxon>Ecdysozoa</taxon>
        <taxon>Nematoda</taxon>
        <taxon>Chromadorea</taxon>
        <taxon>Rhabditida</taxon>
        <taxon>Rhabditina</taxon>
        <taxon>Rhabditomorpha</taxon>
        <taxon>Rhabditoidea</taxon>
        <taxon>Rhabditidae</taxon>
        <taxon>Peloderinae</taxon>
        <taxon>Caenorhabditis</taxon>
    </lineage>
</organism>
<reference evidence="3" key="2">
    <citation type="submission" date="2022-06" db="UniProtKB">
        <authorList>
            <consortium name="EnsemblMetazoa"/>
        </authorList>
    </citation>
    <scope>IDENTIFICATION</scope>
    <source>
        <strain evidence="3">DF5081</strain>
    </source>
</reference>
<dbReference type="PANTHER" id="PTHR35450">
    <property type="entry name" value="REVERSE TRANSCRIPTASE DOMAIN-CONTAINING PROTEIN"/>
    <property type="match status" value="1"/>
</dbReference>
<name>A0A8R1E3T5_CAEJA</name>
<dbReference type="PROSITE" id="PS50878">
    <property type="entry name" value="RT_POL"/>
    <property type="match status" value="1"/>
</dbReference>
<dbReference type="InterPro" id="IPR000477">
    <property type="entry name" value="RT_dom"/>
</dbReference>
<evidence type="ECO:0000256" key="1">
    <source>
        <dbReference type="SAM" id="MobiDB-lite"/>
    </source>
</evidence>
<dbReference type="Pfam" id="PF00078">
    <property type="entry name" value="RVT_1"/>
    <property type="match status" value="1"/>
</dbReference>
<dbReference type="SUPFAM" id="SSF56672">
    <property type="entry name" value="DNA/RNA polymerases"/>
    <property type="match status" value="1"/>
</dbReference>
<feature type="region of interest" description="Disordered" evidence="1">
    <location>
        <begin position="1"/>
        <end position="99"/>
    </location>
</feature>